<evidence type="ECO:0000313" key="3">
    <source>
        <dbReference type="Proteomes" id="UP000030760"/>
    </source>
</evidence>
<dbReference type="Proteomes" id="UP000030760">
    <property type="component" value="Unassembled WGS sequence"/>
</dbReference>
<evidence type="ECO:0000256" key="1">
    <source>
        <dbReference type="SAM" id="MobiDB-lite"/>
    </source>
</evidence>
<evidence type="ECO:0000313" key="2">
    <source>
        <dbReference type="EMBL" id="EMF52266.1"/>
    </source>
</evidence>
<organism evidence="2 3">
    <name type="scientific">Streptomyces bottropensis ATCC 25435</name>
    <dbReference type="NCBI Taxonomy" id="1054862"/>
    <lineage>
        <taxon>Bacteria</taxon>
        <taxon>Bacillati</taxon>
        <taxon>Actinomycetota</taxon>
        <taxon>Actinomycetes</taxon>
        <taxon>Kitasatosporales</taxon>
        <taxon>Streptomycetaceae</taxon>
        <taxon>Streptomyces</taxon>
    </lineage>
</organism>
<accession>M3E817</accession>
<name>M3E817_9ACTN</name>
<dbReference type="AlphaFoldDB" id="M3E817"/>
<dbReference type="EMBL" id="KB405095">
    <property type="protein sequence ID" value="EMF52266.1"/>
    <property type="molecule type" value="Genomic_DNA"/>
</dbReference>
<protein>
    <submittedName>
        <fullName evidence="2">Uncharacterized protein</fullName>
    </submittedName>
</protein>
<proteinExistence type="predicted"/>
<reference evidence="3" key="1">
    <citation type="journal article" date="2013" name="Genome Announc.">
        <title>Draft Genome Sequence of Streptomyces bottropensis ATCC 25435, a Bottromycin-Producing Actinomycete.</title>
        <authorList>
            <person name="Zhang H."/>
            <person name="Zhou W."/>
            <person name="Zhuang Y."/>
            <person name="Liang X."/>
            <person name="Liu T."/>
        </authorList>
    </citation>
    <scope>NUCLEOTIDE SEQUENCE [LARGE SCALE GENOMIC DNA]</scope>
    <source>
        <strain evidence="3">ATCC 25435</strain>
    </source>
</reference>
<gene>
    <name evidence="2" type="ORF">SBD_6788</name>
</gene>
<feature type="region of interest" description="Disordered" evidence="1">
    <location>
        <begin position="39"/>
        <end position="65"/>
    </location>
</feature>
<sequence length="65" mass="7369">MRDDSSVHGDAYVHCNLYVHGNSYVHGIISAIRQSLSRSAHTRDTVVPPGLDEATDEWQRERNFT</sequence>